<dbReference type="Pfam" id="PF07845">
    <property type="entry name" value="DUF1636"/>
    <property type="match status" value="1"/>
</dbReference>
<dbReference type="InterPro" id="IPR012863">
    <property type="entry name" value="DUF1636"/>
</dbReference>
<comment type="caution">
    <text evidence="1">The sequence shown here is derived from an EMBL/GenBank/DDBJ whole genome shotgun (WGS) entry which is preliminary data.</text>
</comment>
<protein>
    <submittedName>
        <fullName evidence="1">DUF1636 domain-containing protein</fullName>
    </submittedName>
</protein>
<evidence type="ECO:0000313" key="1">
    <source>
        <dbReference type="EMBL" id="NEV68228.1"/>
    </source>
</evidence>
<sequence>MSETTLMVCALCRFSAQERSRNGVAGGQYLIDQLRQALASRQLQDAVKIEPLRCMAGCHQPCNVSIAAPGKLTFIFSGVAPTTGAASVSEFCQQYAATTDGRVPYGDRSLAIRRATAFVLPPLPTP</sequence>
<reference evidence="1" key="2">
    <citation type="journal article" date="2015" name="Genome Announc.">
        <title>Draft Genome Sequence of Filamentous Marine Cyanobacterium Lyngbya confervoides Strain BDU141951.</title>
        <authorList>
            <person name="Chandrababunaidu M.M."/>
            <person name="Sen D."/>
            <person name="Tripathy S."/>
        </authorList>
    </citation>
    <scope>NUCLEOTIDE SEQUENCE</scope>
    <source>
        <strain evidence="1">BDU141951</strain>
    </source>
</reference>
<dbReference type="Gene3D" id="3.40.30.10">
    <property type="entry name" value="Glutaredoxin"/>
    <property type="match status" value="1"/>
</dbReference>
<reference evidence="1" key="1">
    <citation type="submission" date="2014-11" db="EMBL/GenBank/DDBJ databases">
        <authorList>
            <person name="Malar M.C."/>
            <person name="Sen D."/>
            <person name="Tripathy S."/>
        </authorList>
    </citation>
    <scope>NUCLEOTIDE SEQUENCE</scope>
    <source>
        <strain evidence="1">BDU141951</strain>
    </source>
</reference>
<organism evidence="1">
    <name type="scientific">Lyngbya confervoides BDU141951</name>
    <dbReference type="NCBI Taxonomy" id="1574623"/>
    <lineage>
        <taxon>Bacteria</taxon>
        <taxon>Bacillati</taxon>
        <taxon>Cyanobacteriota</taxon>
        <taxon>Cyanophyceae</taxon>
        <taxon>Oscillatoriophycideae</taxon>
        <taxon>Oscillatoriales</taxon>
        <taxon>Microcoleaceae</taxon>
        <taxon>Lyngbya</taxon>
    </lineage>
</organism>
<dbReference type="EMBL" id="JTHE02000003">
    <property type="protein sequence ID" value="NEV68228.1"/>
    <property type="molecule type" value="Genomic_DNA"/>
</dbReference>
<dbReference type="SUPFAM" id="SSF52833">
    <property type="entry name" value="Thioredoxin-like"/>
    <property type="match status" value="1"/>
</dbReference>
<accession>A0A0C1V7A9</accession>
<gene>
    <name evidence="1" type="ORF">QQ91_014030</name>
</gene>
<reference evidence="1" key="3">
    <citation type="submission" date="2020-02" db="EMBL/GenBank/DDBJ databases">
        <authorList>
            <person name="Sarangi A.N."/>
            <person name="Ghosh S."/>
            <person name="Mukherjee M."/>
            <person name="Tripathy S."/>
        </authorList>
    </citation>
    <scope>NUCLEOTIDE SEQUENCE</scope>
    <source>
        <strain evidence="1">BDU141951</strain>
    </source>
</reference>
<dbReference type="CDD" id="cd02980">
    <property type="entry name" value="TRX_Fd_family"/>
    <property type="match status" value="1"/>
</dbReference>
<name>A0A0C1V7A9_9CYAN</name>
<dbReference type="AlphaFoldDB" id="A0A0C1V7A9"/>
<dbReference type="InterPro" id="IPR036249">
    <property type="entry name" value="Thioredoxin-like_sf"/>
</dbReference>
<proteinExistence type="predicted"/>